<dbReference type="AlphaFoldDB" id="A0A428MWS2"/>
<dbReference type="OrthoDB" id="8778565at2"/>
<keyword evidence="1" id="KW-1133">Transmembrane helix</keyword>
<evidence type="ECO:0000313" key="3">
    <source>
        <dbReference type="Proteomes" id="UP000275076"/>
    </source>
</evidence>
<sequence length="59" mass="6195">MQEALLSLLTGLGVGILFALVRLPIPAPPALAGVMGIVGIFLGYKIYEWILLWVQGGSG</sequence>
<dbReference type="InterPro" id="IPR020017">
    <property type="entry name" value="XapX_domain"/>
</dbReference>
<evidence type="ECO:0000256" key="1">
    <source>
        <dbReference type="SAM" id="Phobius"/>
    </source>
</evidence>
<reference evidence="2 3" key="1">
    <citation type="submission" date="2018-10" db="EMBL/GenBank/DDBJ databases">
        <title>Draft genome sequence of Bacillus salarius IM0101, isolated from a hypersaline soil in Inner Mongolia, China.</title>
        <authorList>
            <person name="Yamprayoonswat W."/>
            <person name="Boonvisut S."/>
            <person name="Jumpathong W."/>
            <person name="Sittihan S."/>
            <person name="Ruangsuj P."/>
            <person name="Wanthongcharoen S."/>
            <person name="Thongpramul N."/>
            <person name="Pimmason S."/>
            <person name="Yu B."/>
            <person name="Yasawong M."/>
        </authorList>
    </citation>
    <scope>NUCLEOTIDE SEQUENCE [LARGE SCALE GENOMIC DNA]</scope>
    <source>
        <strain evidence="2 3">IM0101</strain>
    </source>
</reference>
<dbReference type="EMBL" id="RBVX01000036">
    <property type="protein sequence ID" value="RSL30526.1"/>
    <property type="molecule type" value="Genomic_DNA"/>
</dbReference>
<protein>
    <submittedName>
        <fullName evidence="2">DUF1427 family protein</fullName>
    </submittedName>
</protein>
<accession>A0A428MWS2</accession>
<organism evidence="2 3">
    <name type="scientific">Salibacterium salarium</name>
    <dbReference type="NCBI Taxonomy" id="284579"/>
    <lineage>
        <taxon>Bacteria</taxon>
        <taxon>Bacillati</taxon>
        <taxon>Bacillota</taxon>
        <taxon>Bacilli</taxon>
        <taxon>Bacillales</taxon>
        <taxon>Bacillaceae</taxon>
    </lineage>
</organism>
<feature type="transmembrane region" description="Helical" evidence="1">
    <location>
        <begin position="29"/>
        <end position="47"/>
    </location>
</feature>
<keyword evidence="3" id="KW-1185">Reference proteome</keyword>
<gene>
    <name evidence="2" type="ORF">D7Z54_25530</name>
</gene>
<dbReference type="RefSeq" id="WP_125560430.1">
    <property type="nucleotide sequence ID" value="NZ_JAUSUM010000001.1"/>
</dbReference>
<name>A0A428MWS2_9BACI</name>
<proteinExistence type="predicted"/>
<dbReference type="Proteomes" id="UP000275076">
    <property type="component" value="Unassembled WGS sequence"/>
</dbReference>
<comment type="caution">
    <text evidence="2">The sequence shown here is derived from an EMBL/GenBank/DDBJ whole genome shotgun (WGS) entry which is preliminary data.</text>
</comment>
<keyword evidence="1" id="KW-0812">Transmembrane</keyword>
<dbReference type="NCBIfam" id="TIGR03510">
    <property type="entry name" value="XapX"/>
    <property type="match status" value="1"/>
</dbReference>
<evidence type="ECO:0000313" key="2">
    <source>
        <dbReference type="EMBL" id="RSL30526.1"/>
    </source>
</evidence>
<keyword evidence="1" id="KW-0472">Membrane</keyword>